<dbReference type="Pfam" id="PF04860">
    <property type="entry name" value="Phage_portal"/>
    <property type="match status" value="1"/>
</dbReference>
<sequence>MSLINKAFRAVSTTIKKASRGSLTDYVINALPEYGQPLVVAADASGLISPQRMREIVRKTPTVAACMNAILDYCANVQILVRNIDPAKPADPVRSQIVEDLLRSPNDLDTGRHFMSKMIFDLAVLGWAGIEMEMNRSGKAAKLHVVDGARLYVDYDEHGDVKGYDMLDIQGLPIHGTDGIHAWEPDQLVYMRRDAVSNSVYPLKRLEQLFSCAIIEDMMLAFIGGKFTESNVPYGVYDLGDVSETELKMAVDYWNNQATSNHRIIMTGSRGGSTFTQFGYALKDLDATNLLADVRGKIMAILGVTLNELGDATDVNKSNGYNLSYTFKRRAIEPLLTEITSSLSARLVHLNLGFKDLDLYFEEIDSRDELLQAQIDELNWKIGVFTVNHIRNRKGEPSVKGGDDAVVQVGTTIIPVDLIRDFAQAQLDAIQAEVEAMNANTQLARINPPALQGPQPPGGTSIPDSRGSSRVRISYPSPKSNTPQQARGPVQANRNAGLTHD</sequence>
<dbReference type="AlphaFoldDB" id="A0A8J3MU95"/>
<evidence type="ECO:0000313" key="3">
    <source>
        <dbReference type="Proteomes" id="UP000612362"/>
    </source>
</evidence>
<dbReference type="Proteomes" id="UP000612362">
    <property type="component" value="Unassembled WGS sequence"/>
</dbReference>
<feature type="compositionally biased region" description="Polar residues" evidence="1">
    <location>
        <begin position="492"/>
        <end position="501"/>
    </location>
</feature>
<proteinExistence type="predicted"/>
<dbReference type="InterPro" id="IPR006944">
    <property type="entry name" value="Phage/GTA_portal"/>
</dbReference>
<keyword evidence="3" id="KW-1185">Reference proteome</keyword>
<accession>A0A8J3MU95</accession>
<name>A0A8J3MU95_9CHLR</name>
<gene>
    <name evidence="2" type="ORF">KSX_33480</name>
</gene>
<reference evidence="2" key="1">
    <citation type="submission" date="2020-10" db="EMBL/GenBank/DDBJ databases">
        <title>Taxonomic study of unclassified bacteria belonging to the class Ktedonobacteria.</title>
        <authorList>
            <person name="Yabe S."/>
            <person name="Wang C.M."/>
            <person name="Zheng Y."/>
            <person name="Sakai Y."/>
            <person name="Cavaletti L."/>
            <person name="Monciardini P."/>
            <person name="Donadio S."/>
        </authorList>
    </citation>
    <scope>NUCLEOTIDE SEQUENCE</scope>
    <source>
        <strain evidence="2">SOSP1-1</strain>
    </source>
</reference>
<feature type="region of interest" description="Disordered" evidence="1">
    <location>
        <begin position="447"/>
        <end position="501"/>
    </location>
</feature>
<evidence type="ECO:0000256" key="1">
    <source>
        <dbReference type="SAM" id="MobiDB-lite"/>
    </source>
</evidence>
<comment type="caution">
    <text evidence="2">The sequence shown here is derived from an EMBL/GenBank/DDBJ whole genome shotgun (WGS) entry which is preliminary data.</text>
</comment>
<evidence type="ECO:0008006" key="4">
    <source>
        <dbReference type="Google" id="ProtNLM"/>
    </source>
</evidence>
<dbReference type="EMBL" id="BNJF01000001">
    <property type="protein sequence ID" value="GHO45185.1"/>
    <property type="molecule type" value="Genomic_DNA"/>
</dbReference>
<dbReference type="RefSeq" id="WP_220194533.1">
    <property type="nucleotide sequence ID" value="NZ_BNJF01000001.1"/>
</dbReference>
<evidence type="ECO:0000313" key="2">
    <source>
        <dbReference type="EMBL" id="GHO45185.1"/>
    </source>
</evidence>
<protein>
    <recommendedName>
        <fullName evidence="4">Phage portal protein</fullName>
    </recommendedName>
</protein>
<organism evidence="2 3">
    <name type="scientific">Ktedonospora formicarum</name>
    <dbReference type="NCBI Taxonomy" id="2778364"/>
    <lineage>
        <taxon>Bacteria</taxon>
        <taxon>Bacillati</taxon>
        <taxon>Chloroflexota</taxon>
        <taxon>Ktedonobacteria</taxon>
        <taxon>Ktedonobacterales</taxon>
        <taxon>Ktedonobacteraceae</taxon>
        <taxon>Ktedonospora</taxon>
    </lineage>
</organism>